<dbReference type="RefSeq" id="WP_205167891.1">
    <property type="nucleotide sequence ID" value="NZ_JAFBDZ010000001.1"/>
</dbReference>
<evidence type="ECO:0000259" key="4">
    <source>
        <dbReference type="PROSITE" id="PS50949"/>
    </source>
</evidence>
<keyword evidence="6" id="KW-1185">Reference proteome</keyword>
<dbReference type="EMBL" id="JAFBDZ010000001">
    <property type="protein sequence ID" value="MBM7583633.1"/>
    <property type="molecule type" value="Genomic_DNA"/>
</dbReference>
<sequence length="225" mass="25660">MNTVEQQIITQIIQGKYSIHEPLVSERELAKVFGVGRPTIREALKQLEGDGWVTVRKGKPPLVKDFWREGNLHTIANIINISGEVPNAFIVYLLQLRSVITPVIIREAIEHQRIHVVSLLSSIDSLDDTPDTYAQFDWKFHKGIAELSSNPLYLLLLNHLDSMYVKCIKVYYQETKVRKATSEYYQELIDLALNGNGKAAESLVKKTMVESMNDWKQLNALITHS</sequence>
<evidence type="ECO:0000256" key="3">
    <source>
        <dbReference type="ARBA" id="ARBA00023163"/>
    </source>
</evidence>
<dbReference type="InterPro" id="IPR036390">
    <property type="entry name" value="WH_DNA-bd_sf"/>
</dbReference>
<dbReference type="SUPFAM" id="SSF46785">
    <property type="entry name" value="Winged helix' DNA-binding domain"/>
    <property type="match status" value="1"/>
</dbReference>
<dbReference type="CDD" id="cd07377">
    <property type="entry name" value="WHTH_GntR"/>
    <property type="match status" value="1"/>
</dbReference>
<dbReference type="PRINTS" id="PR00035">
    <property type="entry name" value="HTHGNTR"/>
</dbReference>
<dbReference type="InterPro" id="IPR028374">
    <property type="entry name" value="FadR_C"/>
</dbReference>
<protein>
    <submittedName>
        <fullName evidence="5">GntR family negative regulator for fad regulon and positive regulator of fabA</fullName>
    </submittedName>
</protein>
<evidence type="ECO:0000313" key="5">
    <source>
        <dbReference type="EMBL" id="MBM7583633.1"/>
    </source>
</evidence>
<dbReference type="InterPro" id="IPR008920">
    <property type="entry name" value="TF_FadR/GntR_C"/>
</dbReference>
<keyword evidence="1" id="KW-0805">Transcription regulation</keyword>
<dbReference type="PANTHER" id="PTHR43537:SF52">
    <property type="entry name" value="FATTY ACID METABOLISM REGULATOR PROTEIN"/>
    <property type="match status" value="1"/>
</dbReference>
<dbReference type="Proteomes" id="UP001646157">
    <property type="component" value="Unassembled WGS sequence"/>
</dbReference>
<dbReference type="Pfam" id="PF00392">
    <property type="entry name" value="GntR"/>
    <property type="match status" value="1"/>
</dbReference>
<evidence type="ECO:0000256" key="2">
    <source>
        <dbReference type="ARBA" id="ARBA00023125"/>
    </source>
</evidence>
<dbReference type="InterPro" id="IPR036388">
    <property type="entry name" value="WH-like_DNA-bd_sf"/>
</dbReference>
<name>A0ABS2N725_9BACI</name>
<feature type="domain" description="HTH gntR-type" evidence="4">
    <location>
        <begin position="1"/>
        <end position="66"/>
    </location>
</feature>
<dbReference type="Gene3D" id="1.20.120.530">
    <property type="entry name" value="GntR ligand-binding domain-like"/>
    <property type="match status" value="1"/>
</dbReference>
<dbReference type="PROSITE" id="PS50949">
    <property type="entry name" value="HTH_GNTR"/>
    <property type="match status" value="1"/>
</dbReference>
<reference evidence="5 6" key="1">
    <citation type="submission" date="2021-01" db="EMBL/GenBank/DDBJ databases">
        <title>Genomic Encyclopedia of Type Strains, Phase IV (KMG-IV): sequencing the most valuable type-strain genomes for metagenomic binning, comparative biology and taxonomic classification.</title>
        <authorList>
            <person name="Goeker M."/>
        </authorList>
    </citation>
    <scope>NUCLEOTIDE SEQUENCE [LARGE SCALE GENOMIC DNA]</scope>
    <source>
        <strain evidence="5 6">DSM 24834</strain>
    </source>
</reference>
<dbReference type="PANTHER" id="PTHR43537">
    <property type="entry name" value="TRANSCRIPTIONAL REGULATOR, GNTR FAMILY"/>
    <property type="match status" value="1"/>
</dbReference>
<keyword evidence="2" id="KW-0238">DNA-binding</keyword>
<dbReference type="Pfam" id="PF07840">
    <property type="entry name" value="FadR_C"/>
    <property type="match status" value="1"/>
</dbReference>
<evidence type="ECO:0000313" key="6">
    <source>
        <dbReference type="Proteomes" id="UP001646157"/>
    </source>
</evidence>
<dbReference type="Gene3D" id="1.10.10.10">
    <property type="entry name" value="Winged helix-like DNA-binding domain superfamily/Winged helix DNA-binding domain"/>
    <property type="match status" value="1"/>
</dbReference>
<comment type="caution">
    <text evidence="5">The sequence shown here is derived from an EMBL/GenBank/DDBJ whole genome shotgun (WGS) entry which is preliminary data.</text>
</comment>
<dbReference type="InterPro" id="IPR000524">
    <property type="entry name" value="Tscrpt_reg_HTH_GntR"/>
</dbReference>
<organism evidence="5 6">
    <name type="scientific">Rossellomorea pakistanensis</name>
    <dbReference type="NCBI Taxonomy" id="992288"/>
    <lineage>
        <taxon>Bacteria</taxon>
        <taxon>Bacillati</taxon>
        <taxon>Bacillota</taxon>
        <taxon>Bacilli</taxon>
        <taxon>Bacillales</taxon>
        <taxon>Bacillaceae</taxon>
        <taxon>Rossellomorea</taxon>
    </lineage>
</organism>
<dbReference type="SUPFAM" id="SSF48008">
    <property type="entry name" value="GntR ligand-binding domain-like"/>
    <property type="match status" value="1"/>
</dbReference>
<dbReference type="SMART" id="SM00345">
    <property type="entry name" value="HTH_GNTR"/>
    <property type="match status" value="1"/>
</dbReference>
<gene>
    <name evidence="5" type="ORF">JOC86_000170</name>
</gene>
<proteinExistence type="predicted"/>
<evidence type="ECO:0000256" key="1">
    <source>
        <dbReference type="ARBA" id="ARBA00023015"/>
    </source>
</evidence>
<keyword evidence="3" id="KW-0804">Transcription</keyword>
<accession>A0ABS2N725</accession>